<protein>
    <submittedName>
        <fullName evidence="1">Uncharacterized protein</fullName>
    </submittedName>
</protein>
<evidence type="ECO:0000313" key="1">
    <source>
        <dbReference type="EMBL" id="MBM7549797.1"/>
    </source>
</evidence>
<comment type="caution">
    <text evidence="1">The sequence shown here is derived from an EMBL/GenBank/DDBJ whole genome shotgun (WGS) entry which is preliminary data.</text>
</comment>
<keyword evidence="2" id="KW-1185">Reference proteome</keyword>
<evidence type="ECO:0000313" key="2">
    <source>
        <dbReference type="Proteomes" id="UP000720595"/>
    </source>
</evidence>
<dbReference type="Proteomes" id="UP000720595">
    <property type="component" value="Unassembled WGS sequence"/>
</dbReference>
<dbReference type="EMBL" id="JAFBDH010000002">
    <property type="protein sequence ID" value="MBM7549797.1"/>
    <property type="molecule type" value="Genomic_DNA"/>
</dbReference>
<proteinExistence type="predicted"/>
<accession>A0ABS2MIF3</accession>
<sequence>MDLAKDDDGNKIYTNCSAYGDKKKDLESLKQRDYVKIF</sequence>
<organism evidence="1 2">
    <name type="scientific">Peptoniphilus gorbachii</name>
    <dbReference type="NCBI Taxonomy" id="411567"/>
    <lineage>
        <taxon>Bacteria</taxon>
        <taxon>Bacillati</taxon>
        <taxon>Bacillota</taxon>
        <taxon>Tissierellia</taxon>
        <taxon>Tissierellales</taxon>
        <taxon>Peptoniphilaceae</taxon>
        <taxon>Peptoniphilus</taxon>
    </lineage>
</organism>
<reference evidence="1 2" key="1">
    <citation type="submission" date="2021-01" db="EMBL/GenBank/DDBJ databases">
        <title>Genomic Encyclopedia of Type Strains, Phase IV (KMG-IV): sequencing the most valuable type-strain genomes for metagenomic binning, comparative biology and taxonomic classification.</title>
        <authorList>
            <person name="Goeker M."/>
        </authorList>
    </citation>
    <scope>NUCLEOTIDE SEQUENCE [LARGE SCALE GENOMIC DNA]</scope>
    <source>
        <strain evidence="1 2">DSM 21461</strain>
    </source>
</reference>
<name>A0ABS2MIF3_9FIRM</name>
<gene>
    <name evidence="1" type="ORF">JOD41_000519</name>
</gene>